<evidence type="ECO:0000313" key="2">
    <source>
        <dbReference type="EMBL" id="OIW02961.1"/>
    </source>
</evidence>
<sequence>MLPNSTTLILAGNWNSKPGDKRMNKPTATITGPQSAPISIFFFLHFTISLIFPLS</sequence>
<proteinExistence type="predicted"/>
<dbReference type="EMBL" id="CM007370">
    <property type="protein sequence ID" value="OIW02961.1"/>
    <property type="molecule type" value="Genomic_DNA"/>
</dbReference>
<name>A0A1J7HKS5_LUPAN</name>
<dbReference type="Gramene" id="OIW02961">
    <property type="protein sequence ID" value="OIW02961"/>
    <property type="gene ID" value="TanjilG_13598"/>
</dbReference>
<accession>A0A1J7HKS5</accession>
<keyword evidence="1" id="KW-0472">Membrane</keyword>
<reference evidence="2 3" key="1">
    <citation type="journal article" date="2017" name="Plant Biotechnol. J.">
        <title>A comprehensive draft genome sequence for lupin (Lupinus angustifolius), an emerging health food: insights into plant-microbe interactions and legume evolution.</title>
        <authorList>
            <person name="Hane J.K."/>
            <person name="Ming Y."/>
            <person name="Kamphuis L.G."/>
            <person name="Nelson M.N."/>
            <person name="Garg G."/>
            <person name="Atkins C.A."/>
            <person name="Bayer P.E."/>
            <person name="Bravo A."/>
            <person name="Bringans S."/>
            <person name="Cannon S."/>
            <person name="Edwards D."/>
            <person name="Foley R."/>
            <person name="Gao L.L."/>
            <person name="Harrison M.J."/>
            <person name="Huang W."/>
            <person name="Hurgobin B."/>
            <person name="Li S."/>
            <person name="Liu C.W."/>
            <person name="McGrath A."/>
            <person name="Morahan G."/>
            <person name="Murray J."/>
            <person name="Weller J."/>
            <person name="Jian J."/>
            <person name="Singh K.B."/>
        </authorList>
    </citation>
    <scope>NUCLEOTIDE SEQUENCE [LARGE SCALE GENOMIC DNA]</scope>
    <source>
        <strain evidence="3">cv. Tanjil</strain>
        <tissue evidence="2">Whole plant</tissue>
    </source>
</reference>
<keyword evidence="3" id="KW-1185">Reference proteome</keyword>
<dbReference type="Proteomes" id="UP000188354">
    <property type="component" value="Chromosome LG10"/>
</dbReference>
<protein>
    <submittedName>
        <fullName evidence="2">Uncharacterized protein</fullName>
    </submittedName>
</protein>
<organism evidence="2 3">
    <name type="scientific">Lupinus angustifolius</name>
    <name type="common">Narrow-leaved blue lupine</name>
    <dbReference type="NCBI Taxonomy" id="3871"/>
    <lineage>
        <taxon>Eukaryota</taxon>
        <taxon>Viridiplantae</taxon>
        <taxon>Streptophyta</taxon>
        <taxon>Embryophyta</taxon>
        <taxon>Tracheophyta</taxon>
        <taxon>Spermatophyta</taxon>
        <taxon>Magnoliopsida</taxon>
        <taxon>eudicotyledons</taxon>
        <taxon>Gunneridae</taxon>
        <taxon>Pentapetalae</taxon>
        <taxon>rosids</taxon>
        <taxon>fabids</taxon>
        <taxon>Fabales</taxon>
        <taxon>Fabaceae</taxon>
        <taxon>Papilionoideae</taxon>
        <taxon>50 kb inversion clade</taxon>
        <taxon>genistoids sensu lato</taxon>
        <taxon>core genistoids</taxon>
        <taxon>Genisteae</taxon>
        <taxon>Lupinus</taxon>
    </lineage>
</organism>
<gene>
    <name evidence="2" type="ORF">TanjilG_13598</name>
</gene>
<feature type="transmembrane region" description="Helical" evidence="1">
    <location>
        <begin position="36"/>
        <end position="54"/>
    </location>
</feature>
<evidence type="ECO:0000313" key="3">
    <source>
        <dbReference type="Proteomes" id="UP000188354"/>
    </source>
</evidence>
<dbReference type="AlphaFoldDB" id="A0A1J7HKS5"/>
<keyword evidence="1" id="KW-0812">Transmembrane</keyword>
<keyword evidence="1" id="KW-1133">Transmembrane helix</keyword>
<evidence type="ECO:0000256" key="1">
    <source>
        <dbReference type="SAM" id="Phobius"/>
    </source>
</evidence>